<reference evidence="2" key="1">
    <citation type="journal article" date="2019" name="Int. J. Syst. Evol. Microbiol.">
        <title>The Global Catalogue of Microorganisms (GCM) 10K type strain sequencing project: providing services to taxonomists for standard genome sequencing and annotation.</title>
        <authorList>
            <consortium name="The Broad Institute Genomics Platform"/>
            <consortium name="The Broad Institute Genome Sequencing Center for Infectious Disease"/>
            <person name="Wu L."/>
            <person name="Ma J."/>
        </authorList>
    </citation>
    <scope>NUCLEOTIDE SEQUENCE [LARGE SCALE GENOMIC DNA]</scope>
    <source>
        <strain evidence="2">CCUG 2113</strain>
    </source>
</reference>
<evidence type="ECO:0000313" key="2">
    <source>
        <dbReference type="Proteomes" id="UP001595693"/>
    </source>
</evidence>
<accession>A0ABV8DBS6</accession>
<gene>
    <name evidence="1" type="ORF">ACFOW3_15495</name>
</gene>
<dbReference type="Proteomes" id="UP001595693">
    <property type="component" value="Unassembled WGS sequence"/>
</dbReference>
<proteinExistence type="predicted"/>
<protein>
    <submittedName>
        <fullName evidence="1">Uncharacterized protein</fullName>
    </submittedName>
</protein>
<organism evidence="1 2">
    <name type="scientific">Acidovorax facilis</name>
    <dbReference type="NCBI Taxonomy" id="12917"/>
    <lineage>
        <taxon>Bacteria</taxon>
        <taxon>Pseudomonadati</taxon>
        <taxon>Pseudomonadota</taxon>
        <taxon>Betaproteobacteria</taxon>
        <taxon>Burkholderiales</taxon>
        <taxon>Comamonadaceae</taxon>
        <taxon>Acidovorax</taxon>
    </lineage>
</organism>
<dbReference type="EMBL" id="JBHSAJ010000048">
    <property type="protein sequence ID" value="MFC3936015.1"/>
    <property type="molecule type" value="Genomic_DNA"/>
</dbReference>
<comment type="caution">
    <text evidence="1">The sequence shown here is derived from an EMBL/GenBank/DDBJ whole genome shotgun (WGS) entry which is preliminary data.</text>
</comment>
<evidence type="ECO:0000313" key="1">
    <source>
        <dbReference type="EMBL" id="MFC3936015.1"/>
    </source>
</evidence>
<name>A0ABV8DBS6_9BURK</name>
<dbReference type="RefSeq" id="WP_055395406.1">
    <property type="nucleotide sequence ID" value="NZ_JAMXAX010000016.1"/>
</dbReference>
<keyword evidence="2" id="KW-1185">Reference proteome</keyword>
<sequence>MKPAFWFIPVVLLALGRQFARQDRAFTVAELLSWAPELGAPKTVRSACQTLQRNGLLERAPDALPTGLRKPTNPQTWRLTADGRTACRSAVQEAGRLTRIASLKATKKRQIGSTLYGRLWNLLRNRQQLTAEEAVATLADAGDDTTSLQGSVSRYLLGWQTSLPEHIQVSARRVNGFKRYVLVKDFGPTPPPAKPEQREAAAQ</sequence>